<gene>
    <name evidence="5" type="ORF">SASPL_118574</name>
</gene>
<keyword evidence="4" id="KW-0472">Membrane</keyword>
<comment type="caution">
    <text evidence="5">The sequence shown here is derived from an EMBL/GenBank/DDBJ whole genome shotgun (WGS) entry which is preliminary data.</text>
</comment>
<evidence type="ECO:0000313" key="6">
    <source>
        <dbReference type="Proteomes" id="UP000298416"/>
    </source>
</evidence>
<evidence type="ECO:0000256" key="3">
    <source>
        <dbReference type="PROSITE-ProRule" id="PRU00708"/>
    </source>
</evidence>
<dbReference type="SUPFAM" id="SSF81901">
    <property type="entry name" value="HCP-like"/>
    <property type="match status" value="1"/>
</dbReference>
<evidence type="ECO:0000256" key="4">
    <source>
        <dbReference type="SAM" id="Phobius"/>
    </source>
</evidence>
<dbReference type="Proteomes" id="UP000298416">
    <property type="component" value="Unassembled WGS sequence"/>
</dbReference>
<feature type="transmembrane region" description="Helical" evidence="4">
    <location>
        <begin position="556"/>
        <end position="577"/>
    </location>
</feature>
<dbReference type="PANTHER" id="PTHR46128">
    <property type="entry name" value="MITOCHONDRIAL GROUP I INTRON SPLICING FACTOR CCM1"/>
    <property type="match status" value="1"/>
</dbReference>
<name>A0A8X8Y1W8_SALSN</name>
<feature type="repeat" description="PPR" evidence="3">
    <location>
        <begin position="100"/>
        <end position="134"/>
    </location>
</feature>
<accession>A0A8X8Y1W8</accession>
<feature type="repeat" description="PPR" evidence="3">
    <location>
        <begin position="458"/>
        <end position="492"/>
    </location>
</feature>
<dbReference type="EMBL" id="PNBA02000006">
    <property type="protein sequence ID" value="KAG6422013.1"/>
    <property type="molecule type" value="Genomic_DNA"/>
</dbReference>
<proteinExistence type="inferred from homology"/>
<sequence length="588" mass="66652">MQFRARRVSISKNLSTASFHGHKLSRSAPASTCWFIKVVSTLCIHHSNSLNFLQTDYFRQNLNPLVAYGVVRRIDSRLNNPLLAFEFFRYSRQNLELIHLESTFDFLLRSLCEKGLHDSAKMVYESMKFDGFWPNTSLLDLLVSAVAKAGMFRVAEEILIAEAEFCVEKDKRVSSFVYNNYLSILVHKNRINEAVVFFRGRILRLRSFDPDTCSFNIVVRGLCRASKVEKAFELFEVMRDFDCYPDLVTYNTLINGLCSVGRVDRAEELLGEVELQSGFSPNVVTYTTLISGYCKLGKLDRAVTIFGRMINSGVRPNLFTFNTIINGYGKKGELASAIKMYERMANGGFTPDVITFTSLIDGCCRLGDLAQGVRFWDDMNDRKVPPNIFTFSILISALCKVNRLNEARALLNQLKRREDIVPEPFVYNPVIDGYCKAGNVDEANVVAEEMEAKGCIHDKMTFTILILGHCMKGRVFEGIRLYEKMVSVGCVPDNITVRSLIFCLRKAGMAREANEIEFKALNNRVILLTQSVFEHFMRHLGPEICGPTIGSKFSTLVYSSLILMVIGFWLLNASFVFTPFNEVKSTNL</sequence>
<evidence type="ECO:0000313" key="5">
    <source>
        <dbReference type="EMBL" id="KAG6422013.1"/>
    </source>
</evidence>
<dbReference type="InterPro" id="IPR002885">
    <property type="entry name" value="PPR_rpt"/>
</dbReference>
<dbReference type="PANTHER" id="PTHR46128:SF211">
    <property type="entry name" value="PENTACOTRIPEPTIDE-REPEAT REGION OF PRORP DOMAIN-CONTAINING PROTEIN"/>
    <property type="match status" value="1"/>
</dbReference>
<feature type="repeat" description="PPR" evidence="3">
    <location>
        <begin position="282"/>
        <end position="316"/>
    </location>
</feature>
<dbReference type="Gene3D" id="1.25.40.10">
    <property type="entry name" value="Tetratricopeptide repeat domain"/>
    <property type="match status" value="4"/>
</dbReference>
<feature type="repeat" description="PPR" evidence="3">
    <location>
        <begin position="246"/>
        <end position="281"/>
    </location>
</feature>
<keyword evidence="4" id="KW-1133">Transmembrane helix</keyword>
<protein>
    <submittedName>
        <fullName evidence="5">Uncharacterized protein</fullName>
    </submittedName>
</protein>
<feature type="repeat" description="PPR" evidence="3">
    <location>
        <begin position="352"/>
        <end position="386"/>
    </location>
</feature>
<dbReference type="PROSITE" id="PS51375">
    <property type="entry name" value="PPR"/>
    <property type="match status" value="9"/>
</dbReference>
<keyword evidence="6" id="KW-1185">Reference proteome</keyword>
<comment type="similarity">
    <text evidence="1">Belongs to the PPR family. P subfamily.</text>
</comment>
<feature type="repeat" description="PPR" evidence="3">
    <location>
        <begin position="423"/>
        <end position="457"/>
    </location>
</feature>
<feature type="repeat" description="PPR" evidence="3">
    <location>
        <begin position="387"/>
        <end position="417"/>
    </location>
</feature>
<organism evidence="5">
    <name type="scientific">Salvia splendens</name>
    <name type="common">Scarlet sage</name>
    <dbReference type="NCBI Taxonomy" id="180675"/>
    <lineage>
        <taxon>Eukaryota</taxon>
        <taxon>Viridiplantae</taxon>
        <taxon>Streptophyta</taxon>
        <taxon>Embryophyta</taxon>
        <taxon>Tracheophyta</taxon>
        <taxon>Spermatophyta</taxon>
        <taxon>Magnoliopsida</taxon>
        <taxon>eudicotyledons</taxon>
        <taxon>Gunneridae</taxon>
        <taxon>Pentapetalae</taxon>
        <taxon>asterids</taxon>
        <taxon>lamiids</taxon>
        <taxon>Lamiales</taxon>
        <taxon>Lamiaceae</taxon>
        <taxon>Nepetoideae</taxon>
        <taxon>Mentheae</taxon>
        <taxon>Salviinae</taxon>
        <taxon>Salvia</taxon>
        <taxon>Salvia subgen. Calosphace</taxon>
        <taxon>core Calosphace</taxon>
    </lineage>
</organism>
<dbReference type="Pfam" id="PF12854">
    <property type="entry name" value="PPR_1"/>
    <property type="match status" value="2"/>
</dbReference>
<evidence type="ECO:0000256" key="1">
    <source>
        <dbReference type="ARBA" id="ARBA00007626"/>
    </source>
</evidence>
<dbReference type="Pfam" id="PF01535">
    <property type="entry name" value="PPR"/>
    <property type="match status" value="1"/>
</dbReference>
<evidence type="ECO:0000256" key="2">
    <source>
        <dbReference type="ARBA" id="ARBA00022737"/>
    </source>
</evidence>
<dbReference type="InterPro" id="IPR011990">
    <property type="entry name" value="TPR-like_helical_dom_sf"/>
</dbReference>
<feature type="repeat" description="PPR" evidence="3">
    <location>
        <begin position="317"/>
        <end position="351"/>
    </location>
</feature>
<dbReference type="Pfam" id="PF13041">
    <property type="entry name" value="PPR_2"/>
    <property type="match status" value="3"/>
</dbReference>
<dbReference type="InterPro" id="IPR050872">
    <property type="entry name" value="PPR_P_subfamily"/>
</dbReference>
<keyword evidence="4" id="KW-0812">Transmembrane</keyword>
<feature type="repeat" description="PPR" evidence="3">
    <location>
        <begin position="211"/>
        <end position="245"/>
    </location>
</feature>
<keyword evidence="2" id="KW-0677">Repeat</keyword>
<dbReference type="AlphaFoldDB" id="A0A8X8Y1W8"/>
<dbReference type="NCBIfam" id="TIGR00756">
    <property type="entry name" value="PPR"/>
    <property type="match status" value="9"/>
</dbReference>
<reference evidence="5" key="1">
    <citation type="submission" date="2018-01" db="EMBL/GenBank/DDBJ databases">
        <authorList>
            <person name="Mao J.F."/>
        </authorList>
    </citation>
    <scope>NUCLEOTIDE SEQUENCE</scope>
    <source>
        <strain evidence="5">Huo1</strain>
        <tissue evidence="5">Leaf</tissue>
    </source>
</reference>
<reference evidence="5" key="2">
    <citation type="submission" date="2020-08" db="EMBL/GenBank/DDBJ databases">
        <title>Plant Genome Project.</title>
        <authorList>
            <person name="Zhang R.-G."/>
        </authorList>
    </citation>
    <scope>NUCLEOTIDE SEQUENCE</scope>
    <source>
        <strain evidence="5">Huo1</strain>
        <tissue evidence="5">Leaf</tissue>
    </source>
</reference>